<evidence type="ECO:0000313" key="3">
    <source>
        <dbReference type="EMBL" id="KAG9283805.1"/>
    </source>
</evidence>
<feature type="region of interest" description="Disordered" evidence="1">
    <location>
        <begin position="244"/>
        <end position="298"/>
    </location>
</feature>
<dbReference type="AlphaFoldDB" id="A0A8T2MP89"/>
<evidence type="ECO:0000256" key="1">
    <source>
        <dbReference type="SAM" id="MobiDB-lite"/>
    </source>
</evidence>
<feature type="compositionally biased region" description="Low complexity" evidence="1">
    <location>
        <begin position="250"/>
        <end position="265"/>
    </location>
</feature>
<dbReference type="EMBL" id="JAICCE010000001">
    <property type="protein sequence ID" value="KAG9283805.1"/>
    <property type="molecule type" value="Genomic_DNA"/>
</dbReference>
<feature type="compositionally biased region" description="Polar residues" evidence="1">
    <location>
        <begin position="267"/>
        <end position="288"/>
    </location>
</feature>
<dbReference type="Proteomes" id="UP000752171">
    <property type="component" value="Unassembled WGS sequence"/>
</dbReference>
<organism evidence="3 4">
    <name type="scientific">Astyanax mexicanus</name>
    <name type="common">Blind cave fish</name>
    <name type="synonym">Astyanax fasciatus mexicanus</name>
    <dbReference type="NCBI Taxonomy" id="7994"/>
    <lineage>
        <taxon>Eukaryota</taxon>
        <taxon>Metazoa</taxon>
        <taxon>Chordata</taxon>
        <taxon>Craniata</taxon>
        <taxon>Vertebrata</taxon>
        <taxon>Euteleostomi</taxon>
        <taxon>Actinopterygii</taxon>
        <taxon>Neopterygii</taxon>
        <taxon>Teleostei</taxon>
        <taxon>Ostariophysi</taxon>
        <taxon>Characiformes</taxon>
        <taxon>Characoidei</taxon>
        <taxon>Acestrorhamphidae</taxon>
        <taxon>Acestrorhamphinae</taxon>
        <taxon>Astyanax</taxon>
    </lineage>
</organism>
<comment type="caution">
    <text evidence="3">The sequence shown here is derived from an EMBL/GenBank/DDBJ whole genome shotgun (WGS) entry which is preliminary data.</text>
</comment>
<feature type="domain" description="Myb/SANT-like DNA-binding" evidence="2">
    <location>
        <begin position="10"/>
        <end position="103"/>
    </location>
</feature>
<accession>A0A8T2MP89</accession>
<evidence type="ECO:0000313" key="4">
    <source>
        <dbReference type="Proteomes" id="UP000752171"/>
    </source>
</evidence>
<dbReference type="PANTHER" id="PTHR47595">
    <property type="entry name" value="HEAT SHOCK 70 KDA PROTEIN 14"/>
    <property type="match status" value="1"/>
</dbReference>
<dbReference type="Pfam" id="PF13837">
    <property type="entry name" value="Myb_DNA-bind_4"/>
    <property type="match status" value="1"/>
</dbReference>
<dbReference type="Gene3D" id="1.10.10.60">
    <property type="entry name" value="Homeodomain-like"/>
    <property type="match status" value="1"/>
</dbReference>
<name>A0A8T2MP89_ASTMX</name>
<feature type="region of interest" description="Disordered" evidence="1">
    <location>
        <begin position="115"/>
        <end position="179"/>
    </location>
</feature>
<proteinExistence type="predicted"/>
<sequence length="298" mass="33508">MAGQDCPSRYVWTDEETSAFLDLIDESNINAILDGKQQRNAQMYQELQQQMSKKGFEKPWPIMRSKWKALKQRYMSEKRQQSASGAAGKTKTNFRFFEKMDNILGQRPIVTSLADTINSSGDGETTMAGQDGGETDTAESETSFERPEEQNPAQGQGEQQGRPPASTSQRFWRRSSVRSKQVETGQLYETFLKQQQEQAEREQGTLQSIATVLSQAVQCFERCAEAAERHAHATEIMAGMNRQGSGKTLNYSSHHSHPNSSYYPHAATTQPPKYYSQQSTPDNGSTDSPAFPTYFNLE</sequence>
<gene>
    <name evidence="3" type="ORF">AMEX_G2614</name>
</gene>
<dbReference type="InterPro" id="IPR044822">
    <property type="entry name" value="Myb_DNA-bind_4"/>
</dbReference>
<feature type="compositionally biased region" description="Polar residues" evidence="1">
    <location>
        <begin position="151"/>
        <end position="170"/>
    </location>
</feature>
<reference evidence="3 4" key="1">
    <citation type="submission" date="2021-07" db="EMBL/GenBank/DDBJ databases">
        <authorList>
            <person name="Imarazene B."/>
            <person name="Zahm M."/>
            <person name="Klopp C."/>
            <person name="Cabau C."/>
            <person name="Beille S."/>
            <person name="Jouanno E."/>
            <person name="Castinel A."/>
            <person name="Lluch J."/>
            <person name="Gil L."/>
            <person name="Kuchtly C."/>
            <person name="Lopez Roques C."/>
            <person name="Donnadieu C."/>
            <person name="Parrinello H."/>
            <person name="Journot L."/>
            <person name="Du K."/>
            <person name="Schartl M."/>
            <person name="Retaux S."/>
            <person name="Guiguen Y."/>
        </authorList>
    </citation>
    <scope>NUCLEOTIDE SEQUENCE [LARGE SCALE GENOMIC DNA]</scope>
    <source>
        <strain evidence="3">Pach_M1</strain>
        <tissue evidence="3">Testis</tissue>
    </source>
</reference>
<evidence type="ECO:0000259" key="2">
    <source>
        <dbReference type="Pfam" id="PF13837"/>
    </source>
</evidence>
<protein>
    <recommendedName>
        <fullName evidence="2">Myb/SANT-like DNA-binding domain-containing protein</fullName>
    </recommendedName>
</protein>
<dbReference type="PANTHER" id="PTHR47595:SF1">
    <property type="entry name" value="MYB_SANT-LIKE DNA-BINDING DOMAIN-CONTAINING PROTEIN"/>
    <property type="match status" value="1"/>
</dbReference>